<dbReference type="GO" id="GO:0031419">
    <property type="term" value="F:cobalamin binding"/>
    <property type="evidence" value="ECO:0007669"/>
    <property type="project" value="InterPro"/>
</dbReference>
<dbReference type="STRING" id="1817816.A2Y64_08780"/>
<accession>A0A1F5F230</accession>
<comment type="caution">
    <text evidence="2">The sequence shown here is derived from an EMBL/GenBank/DDBJ whole genome shotgun (WGS) entry which is preliminary data.</text>
</comment>
<dbReference type="EMBL" id="MFAF01000117">
    <property type="protein sequence ID" value="OGD73689.1"/>
    <property type="molecule type" value="Genomic_DNA"/>
</dbReference>
<sequence>MNCFPDPELQNVELLKVNPELGRERRGRLAKYRSRRTEGPLAEVLGKLKNAAGEDGAPLMEPITDCVRAGGTVGEIAEALRGVFGSFDEK</sequence>
<dbReference type="Gene3D" id="3.20.20.240">
    <property type="entry name" value="Methylmalonyl-CoA mutase"/>
    <property type="match status" value="1"/>
</dbReference>
<organism evidence="2 3">
    <name type="scientific">Candidatus Coatesbacteria bacterium RBG_13_66_14</name>
    <dbReference type="NCBI Taxonomy" id="1817816"/>
    <lineage>
        <taxon>Bacteria</taxon>
        <taxon>Candidatus Coatesiibacteriota</taxon>
    </lineage>
</organism>
<feature type="domain" description="Methylmalonyl-CoA mutase alpha/beta chain catalytic" evidence="1">
    <location>
        <begin position="2"/>
        <end position="85"/>
    </location>
</feature>
<evidence type="ECO:0000313" key="2">
    <source>
        <dbReference type="EMBL" id="OGD73689.1"/>
    </source>
</evidence>
<dbReference type="Pfam" id="PF01642">
    <property type="entry name" value="MM_CoA_mutase"/>
    <property type="match status" value="1"/>
</dbReference>
<dbReference type="GO" id="GO:0016866">
    <property type="term" value="F:intramolecular transferase activity"/>
    <property type="evidence" value="ECO:0007669"/>
    <property type="project" value="InterPro"/>
</dbReference>
<name>A0A1F5F230_9BACT</name>
<dbReference type="SUPFAM" id="SSF51703">
    <property type="entry name" value="Cobalamin (vitamin B12)-dependent enzymes"/>
    <property type="match status" value="1"/>
</dbReference>
<dbReference type="AlphaFoldDB" id="A0A1F5F230"/>
<dbReference type="InterPro" id="IPR006099">
    <property type="entry name" value="MeMalonylCoA_mutase_a/b_cat"/>
</dbReference>
<evidence type="ECO:0000259" key="1">
    <source>
        <dbReference type="Pfam" id="PF01642"/>
    </source>
</evidence>
<reference evidence="2 3" key="1">
    <citation type="journal article" date="2016" name="Nat. Commun.">
        <title>Thousands of microbial genomes shed light on interconnected biogeochemical processes in an aquifer system.</title>
        <authorList>
            <person name="Anantharaman K."/>
            <person name="Brown C.T."/>
            <person name="Hug L.A."/>
            <person name="Sharon I."/>
            <person name="Castelle C.J."/>
            <person name="Probst A.J."/>
            <person name="Thomas B.C."/>
            <person name="Singh A."/>
            <person name="Wilkins M.J."/>
            <person name="Karaoz U."/>
            <person name="Brodie E.L."/>
            <person name="Williams K.H."/>
            <person name="Hubbard S.S."/>
            <person name="Banfield J.F."/>
        </authorList>
    </citation>
    <scope>NUCLEOTIDE SEQUENCE [LARGE SCALE GENOMIC DNA]</scope>
</reference>
<dbReference type="Proteomes" id="UP000177187">
    <property type="component" value="Unassembled WGS sequence"/>
</dbReference>
<protein>
    <recommendedName>
        <fullName evidence="1">Methylmalonyl-CoA mutase alpha/beta chain catalytic domain-containing protein</fullName>
    </recommendedName>
</protein>
<dbReference type="InterPro" id="IPR016176">
    <property type="entry name" value="Cbl-dep_enz_cat"/>
</dbReference>
<evidence type="ECO:0000313" key="3">
    <source>
        <dbReference type="Proteomes" id="UP000177187"/>
    </source>
</evidence>
<proteinExistence type="predicted"/>
<gene>
    <name evidence="2" type="ORF">A2Y64_08780</name>
</gene>